<accession>A0A381PC75</accession>
<feature type="transmembrane region" description="Helical" evidence="8">
    <location>
        <begin position="141"/>
        <end position="159"/>
    </location>
</feature>
<keyword evidence="2" id="KW-0813">Transport</keyword>
<keyword evidence="5 8" id="KW-0812">Transmembrane</keyword>
<reference evidence="10" key="1">
    <citation type="submission" date="2018-05" db="EMBL/GenBank/DDBJ databases">
        <authorList>
            <person name="Lanie J.A."/>
            <person name="Ng W.-L."/>
            <person name="Kazmierczak K.M."/>
            <person name="Andrzejewski T.M."/>
            <person name="Davidsen T.M."/>
            <person name="Wayne K.J."/>
            <person name="Tettelin H."/>
            <person name="Glass J.I."/>
            <person name="Rusch D."/>
            <person name="Podicherti R."/>
            <person name="Tsui H.-C.T."/>
            <person name="Winkler M.E."/>
        </authorList>
    </citation>
    <scope>NUCLEOTIDE SEQUENCE</scope>
</reference>
<dbReference type="InterPro" id="IPR055348">
    <property type="entry name" value="DctQ"/>
</dbReference>
<evidence type="ECO:0000313" key="10">
    <source>
        <dbReference type="EMBL" id="SUZ63093.1"/>
    </source>
</evidence>
<feature type="non-terminal residue" evidence="10">
    <location>
        <position position="1"/>
    </location>
</feature>
<evidence type="ECO:0000256" key="7">
    <source>
        <dbReference type="ARBA" id="ARBA00023136"/>
    </source>
</evidence>
<feature type="transmembrane region" description="Helical" evidence="8">
    <location>
        <begin position="58"/>
        <end position="75"/>
    </location>
</feature>
<protein>
    <recommendedName>
        <fullName evidence="9">Tripartite ATP-independent periplasmic transporters DctQ component domain-containing protein</fullName>
    </recommendedName>
</protein>
<dbReference type="PANTHER" id="PTHR35011:SF4">
    <property type="entry name" value="SLL1102 PROTEIN"/>
    <property type="match status" value="1"/>
</dbReference>
<evidence type="ECO:0000259" key="9">
    <source>
        <dbReference type="Pfam" id="PF04290"/>
    </source>
</evidence>
<feature type="domain" description="Tripartite ATP-independent periplasmic transporters DctQ component" evidence="9">
    <location>
        <begin position="29"/>
        <end position="165"/>
    </location>
</feature>
<name>A0A381PC75_9ZZZZ</name>
<evidence type="ECO:0000256" key="1">
    <source>
        <dbReference type="ARBA" id="ARBA00004429"/>
    </source>
</evidence>
<proteinExistence type="predicted"/>
<dbReference type="PANTHER" id="PTHR35011">
    <property type="entry name" value="2,3-DIKETO-L-GULONATE TRAP TRANSPORTER SMALL PERMEASE PROTEIN YIAM"/>
    <property type="match status" value="1"/>
</dbReference>
<comment type="subcellular location">
    <subcellularLocation>
        <location evidence="1">Cell inner membrane</location>
        <topology evidence="1">Multi-pass membrane protein</topology>
    </subcellularLocation>
</comment>
<evidence type="ECO:0000256" key="5">
    <source>
        <dbReference type="ARBA" id="ARBA00022692"/>
    </source>
</evidence>
<dbReference type="InterPro" id="IPR007387">
    <property type="entry name" value="TRAP_DctQ"/>
</dbReference>
<evidence type="ECO:0000256" key="4">
    <source>
        <dbReference type="ARBA" id="ARBA00022519"/>
    </source>
</evidence>
<keyword evidence="4" id="KW-0997">Cell inner membrane</keyword>
<sequence>VTALQRISAAIDRLNDRIGSAIQWLALVMVVIGAFNAIARYADQYTGMSLSSNAYLDLQWYFFSLIFLMGSAYGLNHDYHVRVDVMYARLGRRARAWIDLTGSVLFLVPFAVLMFWISWGWVVRSWTILETSADPGGLPRYPIKSVVLVSFLLLLLQALSQIVKNAAILAEPVRGSARADGTGSPTETV</sequence>
<keyword evidence="6 8" id="KW-1133">Transmembrane helix</keyword>
<dbReference type="GO" id="GO:0005886">
    <property type="term" value="C:plasma membrane"/>
    <property type="evidence" value="ECO:0007669"/>
    <property type="project" value="UniProtKB-SubCell"/>
</dbReference>
<evidence type="ECO:0000256" key="8">
    <source>
        <dbReference type="SAM" id="Phobius"/>
    </source>
</evidence>
<gene>
    <name evidence="10" type="ORF">METZ01_LOCUS15947</name>
</gene>
<feature type="transmembrane region" description="Helical" evidence="8">
    <location>
        <begin position="21"/>
        <end position="38"/>
    </location>
</feature>
<feature type="transmembrane region" description="Helical" evidence="8">
    <location>
        <begin position="96"/>
        <end position="121"/>
    </location>
</feature>
<evidence type="ECO:0000256" key="3">
    <source>
        <dbReference type="ARBA" id="ARBA00022475"/>
    </source>
</evidence>
<organism evidence="10">
    <name type="scientific">marine metagenome</name>
    <dbReference type="NCBI Taxonomy" id="408172"/>
    <lineage>
        <taxon>unclassified sequences</taxon>
        <taxon>metagenomes</taxon>
        <taxon>ecological metagenomes</taxon>
    </lineage>
</organism>
<dbReference type="AlphaFoldDB" id="A0A381PC75"/>
<keyword evidence="7 8" id="KW-0472">Membrane</keyword>
<evidence type="ECO:0000256" key="6">
    <source>
        <dbReference type="ARBA" id="ARBA00022989"/>
    </source>
</evidence>
<dbReference type="EMBL" id="UINC01000907">
    <property type="protein sequence ID" value="SUZ63093.1"/>
    <property type="molecule type" value="Genomic_DNA"/>
</dbReference>
<dbReference type="Pfam" id="PF04290">
    <property type="entry name" value="DctQ"/>
    <property type="match status" value="1"/>
</dbReference>
<evidence type="ECO:0000256" key="2">
    <source>
        <dbReference type="ARBA" id="ARBA00022448"/>
    </source>
</evidence>
<keyword evidence="3" id="KW-1003">Cell membrane</keyword>